<dbReference type="VEuPathDB" id="MicrosporidiaDB:Eint_021010"/>
<gene>
    <name evidence="2" type="ORF">Eint_021010</name>
</gene>
<reference evidence="2 3" key="2">
    <citation type="journal article" date="2012" name="Proc. Natl. Acad. Sci. U.S.A.">
        <title>Gain and loss of multiple functionally related, horizontally transferred genes in the reduced genomes of two microsporidian parasites.</title>
        <authorList>
            <person name="Pombert J.-F."/>
            <person name="Selman M."/>
            <person name="Burki F."/>
            <person name="Bardell F.T."/>
            <person name="Farinelli L."/>
            <person name="Solter L.F."/>
            <person name="Whitman D.W."/>
            <person name="Weiss L.M."/>
            <person name="Corradi N."/>
            <person name="Keeling P.J."/>
        </authorList>
    </citation>
    <scope>NUCLEOTIDE SEQUENCE [LARGE SCALE GENOMIC DNA]</scope>
    <source>
        <strain evidence="2 3">ATCC 50506</strain>
    </source>
</reference>
<accession>E0S5W3</accession>
<dbReference type="AlphaFoldDB" id="E0S5W3"/>
<proteinExistence type="predicted"/>
<dbReference type="RefSeq" id="XP_003072458.1">
    <property type="nucleotide sequence ID" value="XM_003072412.1"/>
</dbReference>
<keyword evidence="3" id="KW-1185">Reference proteome</keyword>
<evidence type="ECO:0000256" key="1">
    <source>
        <dbReference type="SAM" id="MobiDB-lite"/>
    </source>
</evidence>
<evidence type="ECO:0000313" key="3">
    <source>
        <dbReference type="Proteomes" id="UP000002313"/>
    </source>
</evidence>
<protein>
    <submittedName>
        <fullName evidence="2">Gal4 DNA-binding enhancer-like protein</fullName>
    </submittedName>
</protein>
<dbReference type="GO" id="GO:0003677">
    <property type="term" value="F:DNA binding"/>
    <property type="evidence" value="ECO:0007669"/>
    <property type="project" value="UniProtKB-KW"/>
</dbReference>
<evidence type="ECO:0000313" key="2">
    <source>
        <dbReference type="EMBL" id="ADM11098.1"/>
    </source>
</evidence>
<organism evidence="2 3">
    <name type="scientific">Encephalitozoon intestinalis (strain ATCC 50506)</name>
    <name type="common">Microsporidian parasite</name>
    <name type="synonym">Septata intestinalis</name>
    <dbReference type="NCBI Taxonomy" id="876142"/>
    <lineage>
        <taxon>Eukaryota</taxon>
        <taxon>Fungi</taxon>
        <taxon>Fungi incertae sedis</taxon>
        <taxon>Microsporidia</taxon>
        <taxon>Unikaryonidae</taxon>
        <taxon>Encephalitozoon</taxon>
    </lineage>
</organism>
<name>E0S5W3_ENCIT</name>
<dbReference type="Gene3D" id="1.10.8.10">
    <property type="entry name" value="DNA helicase RuvA subunit, C-terminal domain"/>
    <property type="match status" value="1"/>
</dbReference>
<dbReference type="EMBL" id="CP001943">
    <property type="protein sequence ID" value="ADM11098.1"/>
    <property type="molecule type" value="Genomic_DNA"/>
</dbReference>
<sequence>MSRTLAPDELHIHKTIASKVDLEEMESVESVSVIAMNMRHSIVSPAVYKIKGTDSLLIFGSIGNSIDLRELQKMYENSVKSSETEEHAGLYSSIGDNLQKEDEQKPEEVPVEVDNERLSEEDIKLISQQVKASRSEIIRALAESDYDVVNAMIKLTK</sequence>
<dbReference type="GeneID" id="9698717"/>
<dbReference type="Proteomes" id="UP000002313">
    <property type="component" value="Chromosome II"/>
</dbReference>
<dbReference type="OrthoDB" id="3169036at2759"/>
<dbReference type="HOGENOM" id="CLU_140492_0_0_1"/>
<feature type="compositionally biased region" description="Basic and acidic residues" evidence="1">
    <location>
        <begin position="98"/>
        <end position="113"/>
    </location>
</feature>
<dbReference type="KEGG" id="ein:Eint_021010"/>
<reference evidence="2 3" key="1">
    <citation type="journal article" date="2010" name="Nat. Commun.">
        <title>The complete sequence of the smallest known nuclear genome from the microsporidian Encephalitozoon intestinalis.</title>
        <authorList>
            <person name="Corradi N."/>
            <person name="Pombert J.-F."/>
            <person name="Farinelli L."/>
            <person name="Didier E.S."/>
            <person name="Keeling P.J."/>
        </authorList>
    </citation>
    <scope>NUCLEOTIDE SEQUENCE [LARGE SCALE GENOMIC DNA]</scope>
    <source>
        <strain evidence="2 3">ATCC 50506</strain>
    </source>
</reference>
<dbReference type="CDD" id="cd14278">
    <property type="entry name" value="UBA_NAC_like"/>
    <property type="match status" value="1"/>
</dbReference>
<feature type="region of interest" description="Disordered" evidence="1">
    <location>
        <begin position="78"/>
        <end position="113"/>
    </location>
</feature>